<dbReference type="Pfam" id="PF02458">
    <property type="entry name" value="Transferase"/>
    <property type="match status" value="1"/>
</dbReference>
<reference evidence="6" key="1">
    <citation type="submission" date="2007-06" db="EMBL/GenBank/DDBJ databases">
        <title>Full length cDNA sequences from Sitka Spruce (Picea sitchensis).</title>
        <authorList>
            <person name="Ralph S.G."/>
            <person name="Chun H.E."/>
            <person name="Liao N."/>
            <person name="Ali J."/>
            <person name="Reid K."/>
            <person name="Kolosova N."/>
            <person name="Cooper N."/>
            <person name="Cullis C."/>
            <person name="Jancsik S."/>
            <person name="Moore R."/>
            <person name="Mayo M."/>
            <person name="Wagner S."/>
            <person name="Holt R.A."/>
            <person name="Jones S.J.M."/>
            <person name="Marra M.A."/>
            <person name="Ritland C.E."/>
            <person name="Ritland K."/>
            <person name="Bohlmann J."/>
        </authorList>
    </citation>
    <scope>NUCLEOTIDE SEQUENCE</scope>
    <source>
        <tissue evidence="6">Green portion of the leader tissue</tissue>
    </source>
</reference>
<comment type="similarity">
    <text evidence="2">Belongs to the plant acyltransferase family.</text>
</comment>
<proteinExistence type="evidence at transcript level"/>
<keyword evidence="5" id="KW-0012">Acyltransferase</keyword>
<dbReference type="GO" id="GO:0042617">
    <property type="term" value="P:paclitaxel biosynthetic process"/>
    <property type="evidence" value="ECO:0007669"/>
    <property type="project" value="UniProtKB-UniPathway"/>
</dbReference>
<dbReference type="UniPathway" id="UPA00842"/>
<keyword evidence="4" id="KW-0876">Taxol biosynthesis</keyword>
<evidence type="ECO:0000256" key="5">
    <source>
        <dbReference type="ARBA" id="ARBA00023315"/>
    </source>
</evidence>
<protein>
    <submittedName>
        <fullName evidence="6">Uncharacterized protein</fullName>
    </submittedName>
</protein>
<comment type="pathway">
    <text evidence="1">Alkaloid biosynthesis; taxol biosynthesis.</text>
</comment>
<sequence length="461" mass="51885">MENLHMKEYCSQVQLTVNVLGFVMVPPSRPSPKTILYLSNLDDHLIVRRRFDTLLVYNNGSDNFFASQNPVKVIRDALSQVLSYYYPLAGRVRRAEDGRKLEVECTGEGALFVEASTHNTLSLLGELKELKPSFEQLFFQFPPTAEVEDQPPLIFQVTRFDCGGFVVGVSFNHCLCDGRGAAQFLKGLAETARGETKLSVEPVWQREFLKPQQHLDRVRFQHDEFLESGFIVNNNCSMQQQMSNVKAEDLILASFFISSDALQSIKQPIAEEVKEHCTTFEVLAALVWRARTRALGIPLHHAVRLLFAVDARSAFDPPLAVGYYGNGQYLACACSTTAQEVVNGSLSHAVKMIKKAKMSVNDEYLRSGIAFLEMKRSCQEMTDVRTCVEDAYLTDWRWLGFNEVDFGFGEPLIASPISLLKTCGFPIAFLRPPKKKNGVKMVLCVPRPAFKALEMEMHSLM</sequence>
<keyword evidence="3" id="KW-0808">Transferase</keyword>
<dbReference type="PANTHER" id="PTHR31147:SF1">
    <property type="entry name" value="ACYL TRANSFERASE 4"/>
    <property type="match status" value="1"/>
</dbReference>
<dbReference type="AlphaFoldDB" id="B8LL11"/>
<dbReference type="GO" id="GO:0016746">
    <property type="term" value="F:acyltransferase activity"/>
    <property type="evidence" value="ECO:0007669"/>
    <property type="project" value="UniProtKB-KW"/>
</dbReference>
<dbReference type="EMBL" id="EF676437">
    <property type="protein sequence ID" value="ABR16341.1"/>
    <property type="molecule type" value="mRNA"/>
</dbReference>
<dbReference type="InterPro" id="IPR050898">
    <property type="entry name" value="Plant_acyltransferase"/>
</dbReference>
<evidence type="ECO:0000256" key="3">
    <source>
        <dbReference type="ARBA" id="ARBA00022679"/>
    </source>
</evidence>
<accession>B8LL11</accession>
<organism evidence="6">
    <name type="scientific">Picea sitchensis</name>
    <name type="common">Sitka spruce</name>
    <name type="synonym">Pinus sitchensis</name>
    <dbReference type="NCBI Taxonomy" id="3332"/>
    <lineage>
        <taxon>Eukaryota</taxon>
        <taxon>Viridiplantae</taxon>
        <taxon>Streptophyta</taxon>
        <taxon>Embryophyta</taxon>
        <taxon>Tracheophyta</taxon>
        <taxon>Spermatophyta</taxon>
        <taxon>Pinopsida</taxon>
        <taxon>Pinidae</taxon>
        <taxon>Conifers I</taxon>
        <taxon>Pinales</taxon>
        <taxon>Pinaceae</taxon>
        <taxon>Picea</taxon>
    </lineage>
</organism>
<dbReference type="PANTHER" id="PTHR31147">
    <property type="entry name" value="ACYL TRANSFERASE 4"/>
    <property type="match status" value="1"/>
</dbReference>
<dbReference type="InterPro" id="IPR023213">
    <property type="entry name" value="CAT-like_dom_sf"/>
</dbReference>
<evidence type="ECO:0000256" key="4">
    <source>
        <dbReference type="ARBA" id="ARBA00023059"/>
    </source>
</evidence>
<evidence type="ECO:0000256" key="1">
    <source>
        <dbReference type="ARBA" id="ARBA00005122"/>
    </source>
</evidence>
<evidence type="ECO:0000256" key="2">
    <source>
        <dbReference type="ARBA" id="ARBA00009861"/>
    </source>
</evidence>
<name>B8LL11_PICSI</name>
<evidence type="ECO:0000313" key="6">
    <source>
        <dbReference type="EMBL" id="ABR16341.1"/>
    </source>
</evidence>
<dbReference type="Gene3D" id="3.30.559.10">
    <property type="entry name" value="Chloramphenicol acetyltransferase-like domain"/>
    <property type="match status" value="2"/>
</dbReference>